<organism evidence="2 3">
    <name type="scientific">Aeromicrobium alkaliterrae</name>
    <dbReference type="NCBI Taxonomy" id="302168"/>
    <lineage>
        <taxon>Bacteria</taxon>
        <taxon>Bacillati</taxon>
        <taxon>Actinomycetota</taxon>
        <taxon>Actinomycetes</taxon>
        <taxon>Propionibacteriales</taxon>
        <taxon>Nocardioidaceae</taxon>
        <taxon>Aeromicrobium</taxon>
    </lineage>
</organism>
<dbReference type="GO" id="GO:0016787">
    <property type="term" value="F:hydrolase activity"/>
    <property type="evidence" value="ECO:0007669"/>
    <property type="project" value="UniProtKB-KW"/>
</dbReference>
<feature type="domain" description="AB hydrolase-1" evidence="1">
    <location>
        <begin position="38"/>
        <end position="152"/>
    </location>
</feature>
<dbReference type="InterPro" id="IPR029058">
    <property type="entry name" value="AB_hydrolase_fold"/>
</dbReference>
<dbReference type="Proteomes" id="UP001501057">
    <property type="component" value="Unassembled WGS sequence"/>
</dbReference>
<dbReference type="PANTHER" id="PTHR43433">
    <property type="entry name" value="HYDROLASE, ALPHA/BETA FOLD FAMILY PROTEIN"/>
    <property type="match status" value="1"/>
</dbReference>
<dbReference type="InterPro" id="IPR050471">
    <property type="entry name" value="AB_hydrolase"/>
</dbReference>
<evidence type="ECO:0000313" key="2">
    <source>
        <dbReference type="EMBL" id="GAA1738503.1"/>
    </source>
</evidence>
<proteinExistence type="predicted"/>
<gene>
    <name evidence="2" type="ORF">GCM10009710_18510</name>
</gene>
<name>A0ABP4VW24_9ACTN</name>
<sequence length="278" mass="29359">MSTPRTLVVPEGVESTRIDTPRGSFAAQTARATDPIGHVLLVPGWTGGKDDFTQLLPLLAQAGFDVTTYDQRGQYETPGLPDDDFSLAGFAADAAAVAASVSDEAVHLLGHSFGGLVAQTAAIEHTDRWRSLSLLCTGPGALGDSDVRPLAQLAATLGKVPLVEIHRATEAAKAVAHPPEIAEFLERRFVANSPASLRAMTLHLIEATDRVDEVVATGLPVWVGYGELDDAWPLVAQDEMARRLGTTPVVLQGIGHSPAVEDPAALATAWLPFLTPRP</sequence>
<keyword evidence="2" id="KW-0378">Hydrolase</keyword>
<keyword evidence="3" id="KW-1185">Reference proteome</keyword>
<comment type="caution">
    <text evidence="2">The sequence shown here is derived from an EMBL/GenBank/DDBJ whole genome shotgun (WGS) entry which is preliminary data.</text>
</comment>
<accession>A0ABP4VW24</accession>
<dbReference type="PANTHER" id="PTHR43433:SF5">
    <property type="entry name" value="AB HYDROLASE-1 DOMAIN-CONTAINING PROTEIN"/>
    <property type="match status" value="1"/>
</dbReference>
<dbReference type="EMBL" id="BAAAME010000004">
    <property type="protein sequence ID" value="GAA1738503.1"/>
    <property type="molecule type" value="Genomic_DNA"/>
</dbReference>
<dbReference type="InterPro" id="IPR000073">
    <property type="entry name" value="AB_hydrolase_1"/>
</dbReference>
<evidence type="ECO:0000259" key="1">
    <source>
        <dbReference type="Pfam" id="PF00561"/>
    </source>
</evidence>
<evidence type="ECO:0000313" key="3">
    <source>
        <dbReference type="Proteomes" id="UP001501057"/>
    </source>
</evidence>
<protein>
    <submittedName>
        <fullName evidence="2">Alpha/beta hydrolase</fullName>
    </submittedName>
</protein>
<dbReference type="Gene3D" id="3.40.50.1820">
    <property type="entry name" value="alpha/beta hydrolase"/>
    <property type="match status" value="1"/>
</dbReference>
<dbReference type="Pfam" id="PF00561">
    <property type="entry name" value="Abhydrolase_1"/>
    <property type="match status" value="1"/>
</dbReference>
<dbReference type="RefSeq" id="WP_344200429.1">
    <property type="nucleotide sequence ID" value="NZ_BAAAME010000004.1"/>
</dbReference>
<reference evidence="3" key="1">
    <citation type="journal article" date="2019" name="Int. J. Syst. Evol. Microbiol.">
        <title>The Global Catalogue of Microorganisms (GCM) 10K type strain sequencing project: providing services to taxonomists for standard genome sequencing and annotation.</title>
        <authorList>
            <consortium name="The Broad Institute Genomics Platform"/>
            <consortium name="The Broad Institute Genome Sequencing Center for Infectious Disease"/>
            <person name="Wu L."/>
            <person name="Ma J."/>
        </authorList>
    </citation>
    <scope>NUCLEOTIDE SEQUENCE [LARGE SCALE GENOMIC DNA]</scope>
    <source>
        <strain evidence="3">JCM 13518</strain>
    </source>
</reference>
<dbReference type="SUPFAM" id="SSF53474">
    <property type="entry name" value="alpha/beta-Hydrolases"/>
    <property type="match status" value="1"/>
</dbReference>